<reference evidence="2" key="1">
    <citation type="submission" date="2020-03" db="EMBL/GenBank/DDBJ databases">
        <authorList>
            <person name="Chebbi M.A."/>
            <person name="Drezen J.M."/>
        </authorList>
    </citation>
    <scope>NUCLEOTIDE SEQUENCE</scope>
    <source>
        <tissue evidence="2">Whole body</tissue>
    </source>
</reference>
<name>A0A8J5R3R9_9HYME</name>
<dbReference type="Proteomes" id="UP000729913">
    <property type="component" value="Unassembled WGS sequence"/>
</dbReference>
<reference evidence="2" key="2">
    <citation type="submission" date="2021-04" db="EMBL/GenBank/DDBJ databases">
        <title>Genome-wide patterns of bracovirus chromosomal integration into multiple host tissues during parasitism.</title>
        <authorList>
            <person name="Chebbi M.A.C."/>
        </authorList>
    </citation>
    <scope>NUCLEOTIDE SEQUENCE</scope>
    <source>
        <tissue evidence="2">Whole body</tissue>
    </source>
</reference>
<comment type="caution">
    <text evidence="2">The sequence shown here is derived from an EMBL/GenBank/DDBJ whole genome shotgun (WGS) entry which is preliminary data.</text>
</comment>
<evidence type="ECO:0000313" key="2">
    <source>
        <dbReference type="EMBL" id="KAG8040977.1"/>
    </source>
</evidence>
<gene>
    <name evidence="2" type="ORF">G9C98_001965</name>
</gene>
<feature type="compositionally biased region" description="Basic residues" evidence="1">
    <location>
        <begin position="37"/>
        <end position="49"/>
    </location>
</feature>
<feature type="compositionally biased region" description="Polar residues" evidence="1">
    <location>
        <begin position="17"/>
        <end position="26"/>
    </location>
</feature>
<sequence>MPISGISRESITYKSYKSATACSQQPDPRDDCTQRTNRVHYRQRRHQNRRNPSDIRRYDQNQ</sequence>
<accession>A0A8J5R3R9</accession>
<protein>
    <submittedName>
        <fullName evidence="2">Uncharacterized protein</fullName>
    </submittedName>
</protein>
<keyword evidence="3" id="KW-1185">Reference proteome</keyword>
<evidence type="ECO:0000256" key="1">
    <source>
        <dbReference type="SAM" id="MobiDB-lite"/>
    </source>
</evidence>
<evidence type="ECO:0000313" key="3">
    <source>
        <dbReference type="Proteomes" id="UP000729913"/>
    </source>
</evidence>
<feature type="region of interest" description="Disordered" evidence="1">
    <location>
        <begin position="17"/>
        <end position="62"/>
    </location>
</feature>
<organism evidence="2 3">
    <name type="scientific">Cotesia typhae</name>
    <dbReference type="NCBI Taxonomy" id="2053667"/>
    <lineage>
        <taxon>Eukaryota</taxon>
        <taxon>Metazoa</taxon>
        <taxon>Ecdysozoa</taxon>
        <taxon>Arthropoda</taxon>
        <taxon>Hexapoda</taxon>
        <taxon>Insecta</taxon>
        <taxon>Pterygota</taxon>
        <taxon>Neoptera</taxon>
        <taxon>Endopterygota</taxon>
        <taxon>Hymenoptera</taxon>
        <taxon>Apocrita</taxon>
        <taxon>Ichneumonoidea</taxon>
        <taxon>Braconidae</taxon>
        <taxon>Microgastrinae</taxon>
        <taxon>Cotesia</taxon>
    </lineage>
</organism>
<feature type="compositionally biased region" description="Basic and acidic residues" evidence="1">
    <location>
        <begin position="51"/>
        <end position="62"/>
    </location>
</feature>
<dbReference type="EMBL" id="JAAOIC020000019">
    <property type="protein sequence ID" value="KAG8040977.1"/>
    <property type="molecule type" value="Genomic_DNA"/>
</dbReference>
<dbReference type="AlphaFoldDB" id="A0A8J5R3R9"/>
<proteinExistence type="predicted"/>